<dbReference type="GO" id="GO:0008270">
    <property type="term" value="F:zinc ion binding"/>
    <property type="evidence" value="ECO:0007669"/>
    <property type="project" value="UniProtKB-UniRule"/>
</dbReference>
<evidence type="ECO:0000256" key="10">
    <source>
        <dbReference type="ARBA" id="ARBA00049252"/>
    </source>
</evidence>
<feature type="binding site" evidence="13">
    <location>
        <begin position="61"/>
        <end position="67"/>
    </location>
    <ligand>
        <name>substrate</name>
    </ligand>
</feature>
<dbReference type="InterPro" id="IPR016192">
    <property type="entry name" value="APOBEC/CMP_deaminase_Zn-bd"/>
</dbReference>
<dbReference type="InterPro" id="IPR006262">
    <property type="entry name" value="Cyt_deam_tetra"/>
</dbReference>
<dbReference type="Gene3D" id="3.40.140.10">
    <property type="entry name" value="Cytidine Deaminase, domain 2"/>
    <property type="match status" value="1"/>
</dbReference>
<evidence type="ECO:0000256" key="15">
    <source>
        <dbReference type="RuleBase" id="RU364006"/>
    </source>
</evidence>
<dbReference type="CDD" id="cd01283">
    <property type="entry name" value="cytidine_deaminase"/>
    <property type="match status" value="1"/>
</dbReference>
<evidence type="ECO:0000256" key="9">
    <source>
        <dbReference type="ARBA" id="ARBA00032005"/>
    </source>
</evidence>
<feature type="binding site" evidence="14">
    <location>
        <position position="114"/>
    </location>
    <ligand>
        <name>Zn(2+)</name>
        <dbReference type="ChEBI" id="CHEBI:29105"/>
        <note>catalytic</note>
    </ligand>
</feature>
<comment type="cofactor">
    <cofactor evidence="1 14 15">
        <name>Zn(2+)</name>
        <dbReference type="ChEBI" id="CHEBI:29105"/>
    </cofactor>
</comment>
<dbReference type="PANTHER" id="PTHR11644">
    <property type="entry name" value="CYTIDINE DEAMINASE"/>
    <property type="match status" value="1"/>
</dbReference>
<evidence type="ECO:0000256" key="6">
    <source>
        <dbReference type="ARBA" id="ARBA00022723"/>
    </source>
</evidence>
<feature type="active site" description="Proton donor" evidence="12">
    <location>
        <position position="74"/>
    </location>
</feature>
<evidence type="ECO:0000256" key="3">
    <source>
        <dbReference type="ARBA" id="ARBA00006576"/>
    </source>
</evidence>
<gene>
    <name evidence="17" type="primary">cdd</name>
    <name evidence="17" type="ORF">DIT68_14105</name>
</gene>
<feature type="domain" description="CMP/dCMP-type deaminase" evidence="16">
    <location>
        <begin position="20"/>
        <end position="157"/>
    </location>
</feature>
<evidence type="ECO:0000256" key="8">
    <source>
        <dbReference type="ARBA" id="ARBA00022833"/>
    </source>
</evidence>
<feature type="binding site" evidence="14">
    <location>
        <position position="111"/>
    </location>
    <ligand>
        <name>Zn(2+)</name>
        <dbReference type="ChEBI" id="CHEBI:29105"/>
        <note>catalytic</note>
    </ligand>
</feature>
<dbReference type="Pfam" id="PF00383">
    <property type="entry name" value="dCMP_cyt_deam_1"/>
    <property type="match status" value="1"/>
</dbReference>
<keyword evidence="6 14" id="KW-0479">Metal-binding</keyword>
<evidence type="ECO:0000256" key="5">
    <source>
        <dbReference type="ARBA" id="ARBA00018266"/>
    </source>
</evidence>
<evidence type="ECO:0000313" key="17">
    <source>
        <dbReference type="EMBL" id="PWH82233.1"/>
    </source>
</evidence>
<dbReference type="GO" id="GO:0042802">
    <property type="term" value="F:identical protein binding"/>
    <property type="evidence" value="ECO:0007669"/>
    <property type="project" value="UniProtKB-ARBA"/>
</dbReference>
<dbReference type="NCBIfam" id="NF004064">
    <property type="entry name" value="PRK05578.1"/>
    <property type="match status" value="1"/>
</dbReference>
<dbReference type="InterPro" id="IPR016193">
    <property type="entry name" value="Cytidine_deaminase-like"/>
</dbReference>
<dbReference type="PROSITE" id="PS00903">
    <property type="entry name" value="CYT_DCMP_DEAMINASES_1"/>
    <property type="match status" value="1"/>
</dbReference>
<dbReference type="Proteomes" id="UP000245370">
    <property type="component" value="Unassembled WGS sequence"/>
</dbReference>
<organism evidence="17 18">
    <name type="scientific">Brumimicrobium oceani</name>
    <dbReference type="NCBI Taxonomy" id="2100725"/>
    <lineage>
        <taxon>Bacteria</taxon>
        <taxon>Pseudomonadati</taxon>
        <taxon>Bacteroidota</taxon>
        <taxon>Flavobacteriia</taxon>
        <taxon>Flavobacteriales</taxon>
        <taxon>Crocinitomicaceae</taxon>
        <taxon>Brumimicrobium</taxon>
    </lineage>
</organism>
<sequence>MKKEFKFSYHHLASVEELNEDQKKALDGAEKATQKAYAPYSHFKVGASLLLNDDTLVLGSNQENKAYPTGLCAERVALFSYGAQQKDQGIKILAIACAGELINPDEFFTPCGGCRQAMAEYTEIQGKPFEIIMKNGDGSILVFEGVHQLLPFIFGSK</sequence>
<keyword evidence="7 15" id="KW-0378">Hydrolase</keyword>
<evidence type="ECO:0000256" key="13">
    <source>
        <dbReference type="PIRSR" id="PIRSR606262-2"/>
    </source>
</evidence>
<protein>
    <recommendedName>
        <fullName evidence="5 15">Cytidine deaminase</fullName>
        <ecNumber evidence="4 15">3.5.4.5</ecNumber>
    </recommendedName>
    <alternativeName>
        <fullName evidence="9 15">Cytidine aminohydrolase</fullName>
    </alternativeName>
</protein>
<evidence type="ECO:0000259" key="16">
    <source>
        <dbReference type="PROSITE" id="PS51747"/>
    </source>
</evidence>
<comment type="catalytic activity">
    <reaction evidence="11 15">
        <text>cytidine + H2O + H(+) = uridine + NH4(+)</text>
        <dbReference type="Rhea" id="RHEA:16069"/>
        <dbReference type="ChEBI" id="CHEBI:15377"/>
        <dbReference type="ChEBI" id="CHEBI:15378"/>
        <dbReference type="ChEBI" id="CHEBI:16704"/>
        <dbReference type="ChEBI" id="CHEBI:17562"/>
        <dbReference type="ChEBI" id="CHEBI:28938"/>
        <dbReference type="EC" id="3.5.4.5"/>
    </reaction>
</comment>
<keyword evidence="18" id="KW-1185">Reference proteome</keyword>
<dbReference type="OrthoDB" id="9795347at2"/>
<dbReference type="GO" id="GO:0004126">
    <property type="term" value="F:cytidine deaminase activity"/>
    <property type="evidence" value="ECO:0007669"/>
    <property type="project" value="UniProtKB-UniRule"/>
</dbReference>
<dbReference type="PROSITE" id="PS51747">
    <property type="entry name" value="CYT_DCMP_DEAMINASES_2"/>
    <property type="match status" value="1"/>
</dbReference>
<feature type="binding site" evidence="14">
    <location>
        <position position="72"/>
    </location>
    <ligand>
        <name>Zn(2+)</name>
        <dbReference type="ChEBI" id="CHEBI:29105"/>
        <note>catalytic</note>
    </ligand>
</feature>
<reference evidence="17 18" key="1">
    <citation type="submission" date="2018-05" db="EMBL/GenBank/DDBJ databases">
        <title>Brumimicrobium oceani sp. nov., isolated from coastal sediment.</title>
        <authorList>
            <person name="Kou Y."/>
        </authorList>
    </citation>
    <scope>NUCLEOTIDE SEQUENCE [LARGE SCALE GENOMIC DNA]</scope>
    <source>
        <strain evidence="17 18">C305</strain>
    </source>
</reference>
<evidence type="ECO:0000313" key="18">
    <source>
        <dbReference type="Proteomes" id="UP000245370"/>
    </source>
</evidence>
<accession>A0A2U2X374</accession>
<dbReference type="GO" id="GO:0072527">
    <property type="term" value="P:pyrimidine-containing compound metabolic process"/>
    <property type="evidence" value="ECO:0007669"/>
    <property type="project" value="UniProtKB-ARBA"/>
</dbReference>
<dbReference type="InterPro" id="IPR002125">
    <property type="entry name" value="CMP_dCMP_dom"/>
</dbReference>
<comment type="caution">
    <text evidence="17">The sequence shown here is derived from an EMBL/GenBank/DDBJ whole genome shotgun (WGS) entry which is preliminary data.</text>
</comment>
<keyword evidence="8 14" id="KW-0862">Zinc</keyword>
<comment type="similarity">
    <text evidence="3 15">Belongs to the cytidine and deoxycytidylate deaminase family.</text>
</comment>
<dbReference type="RefSeq" id="WP_109360461.1">
    <property type="nucleotide sequence ID" value="NZ_QFRJ01000014.1"/>
</dbReference>
<name>A0A2U2X374_9FLAO</name>
<evidence type="ECO:0000256" key="1">
    <source>
        <dbReference type="ARBA" id="ARBA00001947"/>
    </source>
</evidence>
<evidence type="ECO:0000256" key="12">
    <source>
        <dbReference type="PIRSR" id="PIRSR606262-1"/>
    </source>
</evidence>
<dbReference type="EMBL" id="QFRJ01000014">
    <property type="protein sequence ID" value="PWH82233.1"/>
    <property type="molecule type" value="Genomic_DNA"/>
</dbReference>
<evidence type="ECO:0000256" key="11">
    <source>
        <dbReference type="ARBA" id="ARBA00049558"/>
    </source>
</evidence>
<reference evidence="17 18" key="2">
    <citation type="submission" date="2018-05" db="EMBL/GenBank/DDBJ databases">
        <authorList>
            <person name="Lanie J.A."/>
            <person name="Ng W.-L."/>
            <person name="Kazmierczak K.M."/>
            <person name="Andrzejewski T.M."/>
            <person name="Davidsen T.M."/>
            <person name="Wayne K.J."/>
            <person name="Tettelin H."/>
            <person name="Glass J.I."/>
            <person name="Rusch D."/>
            <person name="Podicherti R."/>
            <person name="Tsui H.-C.T."/>
            <person name="Winkler M.E."/>
        </authorList>
    </citation>
    <scope>NUCLEOTIDE SEQUENCE [LARGE SCALE GENOMIC DNA]</scope>
    <source>
        <strain evidence="17 18">C305</strain>
    </source>
</reference>
<proteinExistence type="inferred from homology"/>
<dbReference type="GO" id="GO:0005829">
    <property type="term" value="C:cytosol"/>
    <property type="evidence" value="ECO:0007669"/>
    <property type="project" value="TreeGrafter"/>
</dbReference>
<dbReference type="AlphaFoldDB" id="A0A2U2X374"/>
<dbReference type="PANTHER" id="PTHR11644:SF2">
    <property type="entry name" value="CYTIDINE DEAMINASE"/>
    <property type="match status" value="1"/>
</dbReference>
<comment type="catalytic activity">
    <reaction evidence="10 15">
        <text>2'-deoxycytidine + H2O + H(+) = 2'-deoxyuridine + NH4(+)</text>
        <dbReference type="Rhea" id="RHEA:13433"/>
        <dbReference type="ChEBI" id="CHEBI:15377"/>
        <dbReference type="ChEBI" id="CHEBI:15378"/>
        <dbReference type="ChEBI" id="CHEBI:15698"/>
        <dbReference type="ChEBI" id="CHEBI:16450"/>
        <dbReference type="ChEBI" id="CHEBI:28938"/>
        <dbReference type="EC" id="3.5.4.5"/>
    </reaction>
</comment>
<dbReference type="EC" id="3.5.4.5" evidence="4 15"/>
<dbReference type="InterPro" id="IPR050202">
    <property type="entry name" value="Cyt/Deoxycyt_deaminase"/>
</dbReference>
<evidence type="ECO:0000256" key="7">
    <source>
        <dbReference type="ARBA" id="ARBA00022801"/>
    </source>
</evidence>
<evidence type="ECO:0000256" key="2">
    <source>
        <dbReference type="ARBA" id="ARBA00003949"/>
    </source>
</evidence>
<dbReference type="NCBIfam" id="TIGR01354">
    <property type="entry name" value="cyt_deam_tetra"/>
    <property type="match status" value="1"/>
</dbReference>
<comment type="function">
    <text evidence="2 15">This enzyme scavenges exogenous and endogenous cytidine and 2'-deoxycytidine for UMP synthesis.</text>
</comment>
<evidence type="ECO:0000256" key="14">
    <source>
        <dbReference type="PIRSR" id="PIRSR606262-3"/>
    </source>
</evidence>
<dbReference type="GO" id="GO:0055086">
    <property type="term" value="P:nucleobase-containing small molecule metabolic process"/>
    <property type="evidence" value="ECO:0007669"/>
    <property type="project" value="UniProtKB-ARBA"/>
</dbReference>
<dbReference type="SUPFAM" id="SSF53927">
    <property type="entry name" value="Cytidine deaminase-like"/>
    <property type="match status" value="1"/>
</dbReference>
<evidence type="ECO:0000256" key="4">
    <source>
        <dbReference type="ARBA" id="ARBA00012783"/>
    </source>
</evidence>